<protein>
    <submittedName>
        <fullName evidence="2">Nuclear transport factor 2 family protein</fullName>
    </submittedName>
</protein>
<keyword evidence="3" id="KW-1185">Reference proteome</keyword>
<dbReference type="Pfam" id="PF13577">
    <property type="entry name" value="SnoaL_4"/>
    <property type="match status" value="1"/>
</dbReference>
<evidence type="ECO:0000259" key="1">
    <source>
        <dbReference type="Pfam" id="PF13577"/>
    </source>
</evidence>
<dbReference type="Gene3D" id="3.10.450.50">
    <property type="match status" value="2"/>
</dbReference>
<gene>
    <name evidence="2" type="ORF">JYB87_12990</name>
</gene>
<name>A0ABX7QPN8_9GAMM</name>
<accession>A0ABX7QPN8</accession>
<dbReference type="SUPFAM" id="SSF54427">
    <property type="entry name" value="NTF2-like"/>
    <property type="match status" value="2"/>
</dbReference>
<evidence type="ECO:0000313" key="3">
    <source>
        <dbReference type="Proteomes" id="UP000662770"/>
    </source>
</evidence>
<feature type="domain" description="SnoaL-like" evidence="1">
    <location>
        <begin position="185"/>
        <end position="301"/>
    </location>
</feature>
<reference evidence="2 3" key="1">
    <citation type="submission" date="2021-03" db="EMBL/GenBank/DDBJ databases">
        <title>Novel species identification of genus Shewanella.</title>
        <authorList>
            <person name="Liu G."/>
            <person name="Zhang Q."/>
        </authorList>
    </citation>
    <scope>NUCLEOTIDE SEQUENCE [LARGE SCALE GENOMIC DNA]</scope>
    <source>
        <strain evidence="2 3">FJAT-51800</strain>
    </source>
</reference>
<evidence type="ECO:0000313" key="2">
    <source>
        <dbReference type="EMBL" id="QSX32661.1"/>
    </source>
</evidence>
<dbReference type="EMBL" id="CP071503">
    <property type="protein sequence ID" value="QSX32661.1"/>
    <property type="molecule type" value="Genomic_DNA"/>
</dbReference>
<dbReference type="InterPro" id="IPR032710">
    <property type="entry name" value="NTF2-like_dom_sf"/>
</dbReference>
<dbReference type="Proteomes" id="UP000662770">
    <property type="component" value="Chromosome"/>
</dbReference>
<dbReference type="InterPro" id="IPR037401">
    <property type="entry name" value="SnoaL-like"/>
</dbReference>
<proteinExistence type="predicted"/>
<dbReference type="RefSeq" id="WP_207353902.1">
    <property type="nucleotide sequence ID" value="NZ_CP071503.1"/>
</dbReference>
<sequence>MNIAPETTALTAKQSVSAMLARFSESWLSGQTDPLTTLFHADSQLLSSQHGSATGAAAITQRLGQDSQHGPIYGQMTNRYVAIDGDQAAASCYVFGIMQRSGSDFFIFGATLVFRASLRAQTWSFDELRLQVNWNHGNNNFVPHWRQPPGQNGWQMGDEAPVIVSELHSPWTLLPNAPVPESLDEALAELYYRYAFSVDQNDMSLLAKSYSEDISGGFAPVGNLSGRDQVIGTLKSFRHLATLWQHFAEVVKFEDEGDGQHVKLIVARIIPERSIDQYGNKLYGAHYQLRARRQPSGQWQFCWTDYRPGWFSENELPAFDIGNATA</sequence>
<organism evidence="2 3">
    <name type="scientific">Shewanella avicenniae</name>
    <dbReference type="NCBI Taxonomy" id="2814294"/>
    <lineage>
        <taxon>Bacteria</taxon>
        <taxon>Pseudomonadati</taxon>
        <taxon>Pseudomonadota</taxon>
        <taxon>Gammaproteobacteria</taxon>
        <taxon>Alteromonadales</taxon>
        <taxon>Shewanellaceae</taxon>
        <taxon>Shewanella</taxon>
    </lineage>
</organism>